<gene>
    <name evidence="6" type="ORF">XYLVIOL_LOCUS6876</name>
</gene>
<evidence type="ECO:0000256" key="4">
    <source>
        <dbReference type="PROSITE-ProRule" id="PRU00207"/>
    </source>
</evidence>
<dbReference type="Proteomes" id="UP001642520">
    <property type="component" value="Unassembled WGS sequence"/>
</dbReference>
<organism evidence="6 7">
    <name type="scientific">Xylocopa violacea</name>
    <name type="common">Violet carpenter bee</name>
    <name type="synonym">Apis violacea</name>
    <dbReference type="NCBI Taxonomy" id="135666"/>
    <lineage>
        <taxon>Eukaryota</taxon>
        <taxon>Metazoa</taxon>
        <taxon>Ecdysozoa</taxon>
        <taxon>Arthropoda</taxon>
        <taxon>Hexapoda</taxon>
        <taxon>Insecta</taxon>
        <taxon>Pterygota</taxon>
        <taxon>Neoptera</taxon>
        <taxon>Endopterygota</taxon>
        <taxon>Hymenoptera</taxon>
        <taxon>Apocrita</taxon>
        <taxon>Aculeata</taxon>
        <taxon>Apoidea</taxon>
        <taxon>Anthophila</taxon>
        <taxon>Apidae</taxon>
        <taxon>Xylocopa</taxon>
        <taxon>Xylocopa</taxon>
    </lineage>
</organism>
<comment type="caution">
    <text evidence="6">The sequence shown here is derived from an EMBL/GenBank/DDBJ whole genome shotgun (WGS) entry which is preliminary data.</text>
</comment>
<proteinExistence type="predicted"/>
<evidence type="ECO:0000313" key="7">
    <source>
        <dbReference type="Proteomes" id="UP001642520"/>
    </source>
</evidence>
<keyword evidence="7" id="KW-1185">Reference proteome</keyword>
<evidence type="ECO:0000259" key="5">
    <source>
        <dbReference type="PROSITE" id="PS50145"/>
    </source>
</evidence>
<evidence type="ECO:0000256" key="2">
    <source>
        <dbReference type="ARBA" id="ARBA00022771"/>
    </source>
</evidence>
<evidence type="ECO:0000256" key="3">
    <source>
        <dbReference type="ARBA" id="ARBA00022833"/>
    </source>
</evidence>
<keyword evidence="2 4" id="KW-0863">Zinc-finger</keyword>
<name>A0ABP1NWU1_XYLVO</name>
<dbReference type="SUPFAM" id="SSF49599">
    <property type="entry name" value="TRAF domain-like"/>
    <property type="match status" value="2"/>
</dbReference>
<dbReference type="EMBL" id="CAXAJV020001293">
    <property type="protein sequence ID" value="CAL7944837.1"/>
    <property type="molecule type" value="Genomic_DNA"/>
</dbReference>
<dbReference type="InterPro" id="IPR001293">
    <property type="entry name" value="Znf_TRAF"/>
</dbReference>
<keyword evidence="3 4" id="KW-0862">Zinc</keyword>
<protein>
    <recommendedName>
        <fullName evidence="5">TRAF-type domain-containing protein</fullName>
    </recommendedName>
</protein>
<accession>A0ABP1NWU1</accession>
<feature type="domain" description="TRAF-type" evidence="5">
    <location>
        <begin position="288"/>
        <end position="332"/>
    </location>
</feature>
<evidence type="ECO:0000256" key="1">
    <source>
        <dbReference type="ARBA" id="ARBA00022723"/>
    </source>
</evidence>
<feature type="zinc finger region" description="TRAF-type" evidence="4">
    <location>
        <begin position="288"/>
        <end position="332"/>
    </location>
</feature>
<reference evidence="6 7" key="1">
    <citation type="submission" date="2024-08" db="EMBL/GenBank/DDBJ databases">
        <authorList>
            <person name="Will J Nash"/>
            <person name="Angela Man"/>
            <person name="Seanna McTaggart"/>
            <person name="Kendall Baker"/>
            <person name="Tom Barker"/>
            <person name="Leah Catchpole"/>
            <person name="Alex Durrant"/>
            <person name="Karim Gharbi"/>
            <person name="Naomi Irish"/>
            <person name="Gemy Kaithakottil"/>
            <person name="Debby Ku"/>
            <person name="Aaliyah Providence"/>
            <person name="Felix Shaw"/>
            <person name="David Swarbreck"/>
            <person name="Chris Watkins"/>
            <person name="Ann M. McCartney"/>
            <person name="Giulio Formenti"/>
            <person name="Alice Mouton"/>
            <person name="Noel Vella"/>
            <person name="Bjorn M von Reumont"/>
            <person name="Adriana Vella"/>
            <person name="Wilfried Haerty"/>
        </authorList>
    </citation>
    <scope>NUCLEOTIDE SEQUENCE [LARGE SCALE GENOMIC DNA]</scope>
</reference>
<dbReference type="PANTHER" id="PTHR45877:SF2">
    <property type="entry name" value="E3 UBIQUITIN-PROTEIN LIGASE SINA-RELATED"/>
    <property type="match status" value="1"/>
</dbReference>
<dbReference type="InterPro" id="IPR004162">
    <property type="entry name" value="SINA-like_animal"/>
</dbReference>
<keyword evidence="1 4" id="KW-0479">Metal-binding</keyword>
<dbReference type="PANTHER" id="PTHR45877">
    <property type="entry name" value="E3 UBIQUITIN-PROTEIN LIGASE SIAH2"/>
    <property type="match status" value="1"/>
</dbReference>
<sequence>MNRRCLSDRKVGVYVTEIIRHIMDSLYPNLHERFKSEGLCPICLMEMELAPRYTCTNHHTICYRCKPYYYDCPTCHSPLEMEMAPAHTSFSPPQPSHFLPHSLPPRFQRHPTAPSINDFHEHERHSYPPPPTENQELRACRYSYLGCWVKIPEYLVDLHESRCQFRPHLEEEHLPTDVAHKADDLVECRYRVVGCKVKTSPWRISIHEGHCIYKDRYDEMNISDSMEQATITGDSYGDPEELVECKYRKYGCMVNMPRWRKQLHQQKCNYRKYGQGEDDSSSEGEYDPDEQVPCKWSEHGCRVRPKRSRLEAHEAKCNYRMEECAFKYNGCTAIFQPARKYAHERACEFAN</sequence>
<evidence type="ECO:0000313" key="6">
    <source>
        <dbReference type="EMBL" id="CAL7944837.1"/>
    </source>
</evidence>
<dbReference type="InterPro" id="IPR013083">
    <property type="entry name" value="Znf_RING/FYVE/PHD"/>
</dbReference>
<dbReference type="PROSITE" id="PS50145">
    <property type="entry name" value="ZF_TRAF"/>
    <property type="match status" value="1"/>
</dbReference>
<dbReference type="Gene3D" id="3.30.40.10">
    <property type="entry name" value="Zinc/RING finger domain, C3HC4 (zinc finger)"/>
    <property type="match status" value="2"/>
</dbReference>